<dbReference type="SUPFAM" id="SSF81324">
    <property type="entry name" value="Voltage-gated potassium channels"/>
    <property type="match status" value="1"/>
</dbReference>
<protein>
    <recommendedName>
        <fullName evidence="4">Voltage-gated potassium channel</fullName>
    </recommendedName>
</protein>
<keyword evidence="1" id="KW-0472">Membrane</keyword>
<evidence type="ECO:0000313" key="2">
    <source>
        <dbReference type="EMBL" id="RUR03660.1"/>
    </source>
</evidence>
<gene>
    <name evidence="2" type="ORF">ELQ94_02325</name>
</gene>
<dbReference type="EMBL" id="RZGZ01000001">
    <property type="protein sequence ID" value="RUR03660.1"/>
    <property type="molecule type" value="Genomic_DNA"/>
</dbReference>
<comment type="caution">
    <text evidence="2">The sequence shown here is derived from an EMBL/GenBank/DDBJ whole genome shotgun (WGS) entry which is preliminary data.</text>
</comment>
<evidence type="ECO:0000256" key="1">
    <source>
        <dbReference type="SAM" id="Phobius"/>
    </source>
</evidence>
<dbReference type="OrthoDB" id="3431667at2"/>
<proteinExistence type="predicted"/>
<evidence type="ECO:0008006" key="4">
    <source>
        <dbReference type="Google" id="ProtNLM"/>
    </source>
</evidence>
<evidence type="ECO:0000313" key="3">
    <source>
        <dbReference type="Proteomes" id="UP000274909"/>
    </source>
</evidence>
<accession>A0A433JWX3</accession>
<dbReference type="AlphaFoldDB" id="A0A433JWX3"/>
<dbReference type="Gene3D" id="1.10.287.70">
    <property type="match status" value="1"/>
</dbReference>
<organism evidence="2 3">
    <name type="scientific">Labedella endophytica</name>
    <dbReference type="NCBI Taxonomy" id="1523160"/>
    <lineage>
        <taxon>Bacteria</taxon>
        <taxon>Bacillati</taxon>
        <taxon>Actinomycetota</taxon>
        <taxon>Actinomycetes</taxon>
        <taxon>Micrococcales</taxon>
        <taxon>Microbacteriaceae</taxon>
        <taxon>Labedella</taxon>
    </lineage>
</organism>
<sequence length="216" mass="23365">MGVLGVVFLFVILGQLLVTDPVWGLVLSVAGWAFWAVFVAEFLLRAYIARFQKVFWKRNWWQVLFLLVPFLRFFRALQALRLVRLARLSRVARAGGILSAGVRGSRSAGRLLSTRIGGLIAVTVVVVLVSSQLLFAFDAQPDYATALHESALATITGTGITTDDGFSRILQVVLAVYSVGVFATLAGTICAFFLRGESATPTSTDPVLVSGEPGRS</sequence>
<dbReference type="Proteomes" id="UP000274909">
    <property type="component" value="Unassembled WGS sequence"/>
</dbReference>
<reference evidence="2 3" key="1">
    <citation type="submission" date="2018-12" db="EMBL/GenBank/DDBJ databases">
        <authorList>
            <person name="Li F."/>
        </authorList>
    </citation>
    <scope>NUCLEOTIDE SEQUENCE [LARGE SCALE GENOMIC DNA]</scope>
    <source>
        <strain evidence="2 3">EGI 6500705</strain>
    </source>
</reference>
<feature type="transmembrane region" description="Helical" evidence="1">
    <location>
        <begin position="169"/>
        <end position="194"/>
    </location>
</feature>
<keyword evidence="3" id="KW-1185">Reference proteome</keyword>
<feature type="transmembrane region" description="Helical" evidence="1">
    <location>
        <begin position="29"/>
        <end position="48"/>
    </location>
</feature>
<keyword evidence="1" id="KW-0812">Transmembrane</keyword>
<feature type="transmembrane region" description="Helical" evidence="1">
    <location>
        <begin position="116"/>
        <end position="137"/>
    </location>
</feature>
<keyword evidence="1" id="KW-1133">Transmembrane helix</keyword>
<name>A0A433JWX3_9MICO</name>